<dbReference type="EMBL" id="OX459937">
    <property type="protein sequence ID" value="CAI9151520.1"/>
    <property type="molecule type" value="Genomic_DNA"/>
</dbReference>
<protein>
    <submittedName>
        <fullName evidence="3">Uncharacterized protein</fullName>
    </submittedName>
</protein>
<organism evidence="3 4">
    <name type="scientific">Rangifer tarandus platyrhynchus</name>
    <name type="common">Svalbard reindeer</name>
    <dbReference type="NCBI Taxonomy" id="3082113"/>
    <lineage>
        <taxon>Eukaryota</taxon>
        <taxon>Metazoa</taxon>
        <taxon>Chordata</taxon>
        <taxon>Craniata</taxon>
        <taxon>Vertebrata</taxon>
        <taxon>Euteleostomi</taxon>
        <taxon>Mammalia</taxon>
        <taxon>Eutheria</taxon>
        <taxon>Laurasiatheria</taxon>
        <taxon>Artiodactyla</taxon>
        <taxon>Ruminantia</taxon>
        <taxon>Pecora</taxon>
        <taxon>Cervidae</taxon>
        <taxon>Odocoileinae</taxon>
        <taxon>Rangifer</taxon>
    </lineage>
</organism>
<feature type="region of interest" description="Disordered" evidence="1">
    <location>
        <begin position="80"/>
        <end position="99"/>
    </location>
</feature>
<evidence type="ECO:0000313" key="4">
    <source>
        <dbReference type="Proteomes" id="UP001176941"/>
    </source>
</evidence>
<evidence type="ECO:0000256" key="1">
    <source>
        <dbReference type="SAM" id="MobiDB-lite"/>
    </source>
</evidence>
<accession>A0ABN8XS92</accession>
<name>A0ABN8XS92_RANTA</name>
<feature type="chain" id="PRO_5047514281" evidence="2">
    <location>
        <begin position="26"/>
        <end position="99"/>
    </location>
</feature>
<proteinExistence type="predicted"/>
<sequence>MEPLGPSTKTLTLFCFSLFFSKVAGMKSPLLSSHIYFKLMWPERGKHKQKKKPGELPLTIAPVGLPATPTRSPRVQCPLLDLEGGQQGKERSLPSEATV</sequence>
<keyword evidence="2" id="KW-0732">Signal</keyword>
<gene>
    <name evidence="3" type="ORF">MRATA1EN1_LOCUS482</name>
</gene>
<evidence type="ECO:0000313" key="3">
    <source>
        <dbReference type="EMBL" id="CAI9151520.1"/>
    </source>
</evidence>
<evidence type="ECO:0000256" key="2">
    <source>
        <dbReference type="SAM" id="SignalP"/>
    </source>
</evidence>
<reference evidence="3" key="1">
    <citation type="submission" date="2023-04" db="EMBL/GenBank/DDBJ databases">
        <authorList>
            <consortium name="ELIXIR-Norway"/>
        </authorList>
    </citation>
    <scope>NUCLEOTIDE SEQUENCE [LARGE SCALE GENOMIC DNA]</scope>
</reference>
<keyword evidence="4" id="KW-1185">Reference proteome</keyword>
<feature type="signal peptide" evidence="2">
    <location>
        <begin position="1"/>
        <end position="25"/>
    </location>
</feature>
<dbReference type="Proteomes" id="UP001176941">
    <property type="component" value="Chromosome 1"/>
</dbReference>